<evidence type="ECO:0000259" key="14">
    <source>
        <dbReference type="Pfam" id="PF07992"/>
    </source>
</evidence>
<evidence type="ECO:0000256" key="9">
    <source>
        <dbReference type="ARBA" id="ARBA00048412"/>
    </source>
</evidence>
<dbReference type="PANTHER" id="PTHR43735">
    <property type="entry name" value="APOPTOSIS-INDUCING FACTOR 1"/>
    <property type="match status" value="1"/>
</dbReference>
<comment type="catalytic activity">
    <reaction evidence="11">
        <text>phylloquinone + NADH + H(+) = phylloquinol + NAD(+)</text>
        <dbReference type="Rhea" id="RHEA:74075"/>
        <dbReference type="ChEBI" id="CHEBI:15378"/>
        <dbReference type="ChEBI" id="CHEBI:18067"/>
        <dbReference type="ChEBI" id="CHEBI:28433"/>
        <dbReference type="ChEBI" id="CHEBI:57540"/>
        <dbReference type="ChEBI" id="CHEBI:57945"/>
    </reaction>
    <physiologicalReaction direction="left-to-right" evidence="11">
        <dbReference type="Rhea" id="RHEA:74076"/>
    </physiologicalReaction>
</comment>
<organism evidence="15 16">
    <name type="scientific">Paramuricea clavata</name>
    <name type="common">Red gorgonian</name>
    <name type="synonym">Violescent sea-whip</name>
    <dbReference type="NCBI Taxonomy" id="317549"/>
    <lineage>
        <taxon>Eukaryota</taxon>
        <taxon>Metazoa</taxon>
        <taxon>Cnidaria</taxon>
        <taxon>Anthozoa</taxon>
        <taxon>Octocorallia</taxon>
        <taxon>Malacalcyonacea</taxon>
        <taxon>Plexauridae</taxon>
        <taxon>Paramuricea</taxon>
    </lineage>
</organism>
<accession>A0A6S7HY47</accession>
<proteinExistence type="inferred from homology"/>
<comment type="caution">
    <text evidence="15">The sequence shown here is derived from an EMBL/GenBank/DDBJ whole genome shotgun (WGS) entry which is preliminary data.</text>
</comment>
<protein>
    <recommendedName>
        <fullName evidence="6">Ferroptosis suppressor protein 1</fullName>
    </recommendedName>
    <alternativeName>
        <fullName evidence="7">Apoptosis-inducing factor homologous mitochondrion-associated inducer of death</fullName>
    </alternativeName>
    <alternativeName>
        <fullName evidence="8">p53-responsive gene 3 protein</fullName>
    </alternativeName>
</protein>
<evidence type="ECO:0000256" key="11">
    <source>
        <dbReference type="ARBA" id="ARBA00049275"/>
    </source>
</evidence>
<reference evidence="15" key="1">
    <citation type="submission" date="2020-04" db="EMBL/GenBank/DDBJ databases">
        <authorList>
            <person name="Alioto T."/>
            <person name="Alioto T."/>
            <person name="Gomez Garrido J."/>
        </authorList>
    </citation>
    <scope>NUCLEOTIDE SEQUENCE</scope>
    <source>
        <strain evidence="15">A484AB</strain>
    </source>
</reference>
<dbReference type="Gene3D" id="3.60.10.10">
    <property type="entry name" value="Endonuclease/exonuclease/phosphatase"/>
    <property type="match status" value="1"/>
</dbReference>
<feature type="compositionally biased region" description="Polar residues" evidence="13">
    <location>
        <begin position="564"/>
        <end position="577"/>
    </location>
</feature>
<evidence type="ECO:0000313" key="15">
    <source>
        <dbReference type="EMBL" id="CAB4009489.1"/>
    </source>
</evidence>
<comment type="catalytic activity">
    <reaction evidence="12">
        <text>menaquinone-4 + NADH + H(+) = menaquinol-4 + NAD(+)</text>
        <dbReference type="Rhea" id="RHEA:74079"/>
        <dbReference type="ChEBI" id="CHEBI:15378"/>
        <dbReference type="ChEBI" id="CHEBI:57540"/>
        <dbReference type="ChEBI" id="CHEBI:57945"/>
        <dbReference type="ChEBI" id="CHEBI:78277"/>
        <dbReference type="ChEBI" id="CHEBI:193091"/>
    </reaction>
    <physiologicalReaction direction="left-to-right" evidence="12">
        <dbReference type="Rhea" id="RHEA:74080"/>
    </physiologicalReaction>
</comment>
<feature type="domain" description="FAD/NAD(P)-binding" evidence="14">
    <location>
        <begin position="12"/>
        <end position="302"/>
    </location>
</feature>
<dbReference type="SUPFAM" id="SSF51905">
    <property type="entry name" value="FAD/NAD(P)-binding domain"/>
    <property type="match status" value="2"/>
</dbReference>
<dbReference type="Proteomes" id="UP001152795">
    <property type="component" value="Unassembled WGS sequence"/>
</dbReference>
<name>A0A6S7HY47_PARCT</name>
<evidence type="ECO:0000256" key="4">
    <source>
        <dbReference type="ARBA" id="ARBA00023002"/>
    </source>
</evidence>
<evidence type="ECO:0000256" key="8">
    <source>
        <dbReference type="ARBA" id="ARBA00042318"/>
    </source>
</evidence>
<keyword evidence="2" id="KW-0285">Flavoprotein</keyword>
<dbReference type="SUPFAM" id="SSF56219">
    <property type="entry name" value="DNase I-like"/>
    <property type="match status" value="1"/>
</dbReference>
<dbReference type="GO" id="GO:0050660">
    <property type="term" value="F:flavin adenine dinucleotide binding"/>
    <property type="evidence" value="ECO:0007669"/>
    <property type="project" value="TreeGrafter"/>
</dbReference>
<comment type="catalytic activity">
    <reaction evidence="9">
        <text>menadione + NADH + H(+) = menadiol + NAD(+)</text>
        <dbReference type="Rhea" id="RHEA:69695"/>
        <dbReference type="ChEBI" id="CHEBI:6746"/>
        <dbReference type="ChEBI" id="CHEBI:15378"/>
        <dbReference type="ChEBI" id="CHEBI:28869"/>
        <dbReference type="ChEBI" id="CHEBI:57540"/>
        <dbReference type="ChEBI" id="CHEBI:57945"/>
    </reaction>
    <physiologicalReaction direction="left-to-right" evidence="9">
        <dbReference type="Rhea" id="RHEA:69696"/>
    </physiologicalReaction>
</comment>
<evidence type="ECO:0000256" key="1">
    <source>
        <dbReference type="ARBA" id="ARBA00006442"/>
    </source>
</evidence>
<evidence type="ECO:0000256" key="3">
    <source>
        <dbReference type="ARBA" id="ARBA00022827"/>
    </source>
</evidence>
<keyword evidence="3" id="KW-0274">FAD</keyword>
<evidence type="ECO:0000256" key="12">
    <source>
        <dbReference type="ARBA" id="ARBA00049479"/>
    </source>
</evidence>
<dbReference type="InterPro" id="IPR036188">
    <property type="entry name" value="FAD/NAD-bd_sf"/>
</dbReference>
<dbReference type="GO" id="GO:0004174">
    <property type="term" value="F:electron-transferring-flavoprotein dehydrogenase activity"/>
    <property type="evidence" value="ECO:0007669"/>
    <property type="project" value="TreeGrafter"/>
</dbReference>
<keyword evidence="4" id="KW-0560">Oxidoreductase</keyword>
<keyword evidence="16" id="KW-1185">Reference proteome</keyword>
<dbReference type="InterPro" id="IPR036691">
    <property type="entry name" value="Endo/exonu/phosph_ase_sf"/>
</dbReference>
<evidence type="ECO:0000256" key="10">
    <source>
        <dbReference type="ARBA" id="ARBA00049236"/>
    </source>
</evidence>
<dbReference type="AlphaFoldDB" id="A0A6S7HY47"/>
<evidence type="ECO:0000256" key="2">
    <source>
        <dbReference type="ARBA" id="ARBA00022630"/>
    </source>
</evidence>
<evidence type="ECO:0000313" key="16">
    <source>
        <dbReference type="Proteomes" id="UP001152795"/>
    </source>
</evidence>
<dbReference type="OrthoDB" id="3244603at2759"/>
<dbReference type="GO" id="GO:0005737">
    <property type="term" value="C:cytoplasm"/>
    <property type="evidence" value="ECO:0007669"/>
    <property type="project" value="TreeGrafter"/>
</dbReference>
<sequence>MGNSSSARSESRVVIVGGGYGGTSVAIDLDNYCHVILIDPKAYFHHCIGSLRAAVTSAGFEKKIFIPYEPAIKNGEFKQGTVIGINTSEKYVTLQSEEKIEYDYLVFACGSSNDFPGKLPLGSSQENAEQLYEELRNKVKESKNIVIIGGGPIGIEMAGEIVDEYDDKNIHIIHSRDTLCDPALSAKFHKNLLDAVKKKGINVVLGERVNLDEIDFKSGIGWVSGPLKVTTNNPETNIDADLLLKCIGLSLNSGAYQSSLSDKMDEKKQLKVNEYFQVEDFENVFAIGDCCNSKEIKEAFVAGLHAEDERIRNWSSQHPKNLADDMLLIPNYTFVRHHRSANTSGGGIITYIHNDIPYVQRADLISNYVESTCIEVKLRYVSLILMMNVYRPPSADSFMAPASHLGLKQLVTVPTRTEVRYVDGTFNITSTLIDHIYCSTERNIASIHVPPLSLSGHFPVLLVRRCHASSRPKNETNTIQYRSLSNVNEANFRNDYAQLLAWSSFDDPSDALALWYEMFENIVERHVPLRTKKVKSLQLPKWRTPEILTGIRQRDDLNTDRNHSMGNFYTSSKQNNI</sequence>
<dbReference type="Gene3D" id="3.50.50.100">
    <property type="match status" value="1"/>
</dbReference>
<comment type="catalytic activity">
    <reaction evidence="10">
        <text>ubiquinone-10 + NADH + H(+) = ubiquinol-10 + NAD(+)</text>
        <dbReference type="Rhea" id="RHEA:61984"/>
        <dbReference type="ChEBI" id="CHEBI:15378"/>
        <dbReference type="ChEBI" id="CHEBI:46245"/>
        <dbReference type="ChEBI" id="CHEBI:57540"/>
        <dbReference type="ChEBI" id="CHEBI:57945"/>
        <dbReference type="ChEBI" id="CHEBI:64183"/>
    </reaction>
    <physiologicalReaction direction="left-to-right" evidence="10">
        <dbReference type="Rhea" id="RHEA:61985"/>
    </physiologicalReaction>
</comment>
<evidence type="ECO:0000256" key="6">
    <source>
        <dbReference type="ARBA" id="ARBA00040253"/>
    </source>
</evidence>
<evidence type="ECO:0000256" key="7">
    <source>
        <dbReference type="ARBA" id="ARBA00041541"/>
    </source>
</evidence>
<comment type="cofactor">
    <cofactor evidence="5">
        <name>6-hydroxy-FAD</name>
        <dbReference type="ChEBI" id="CHEBI:60470"/>
    </cofactor>
</comment>
<dbReference type="InterPro" id="IPR023753">
    <property type="entry name" value="FAD/NAD-binding_dom"/>
</dbReference>
<gene>
    <name evidence="15" type="ORF">PACLA_8A030252</name>
</gene>
<comment type="similarity">
    <text evidence="1">Belongs to the FAD-dependent oxidoreductase family.</text>
</comment>
<dbReference type="PANTHER" id="PTHR43735:SF3">
    <property type="entry name" value="FERROPTOSIS SUPPRESSOR PROTEIN 1"/>
    <property type="match status" value="1"/>
</dbReference>
<evidence type="ECO:0000256" key="5">
    <source>
        <dbReference type="ARBA" id="ARBA00037027"/>
    </source>
</evidence>
<dbReference type="Pfam" id="PF07992">
    <property type="entry name" value="Pyr_redox_2"/>
    <property type="match status" value="1"/>
</dbReference>
<feature type="region of interest" description="Disordered" evidence="13">
    <location>
        <begin position="558"/>
        <end position="577"/>
    </location>
</feature>
<dbReference type="EMBL" id="CACRXK020006467">
    <property type="protein sequence ID" value="CAB4009489.1"/>
    <property type="molecule type" value="Genomic_DNA"/>
</dbReference>
<evidence type="ECO:0000256" key="13">
    <source>
        <dbReference type="SAM" id="MobiDB-lite"/>
    </source>
</evidence>
<dbReference type="PRINTS" id="PR00368">
    <property type="entry name" value="FADPNR"/>
</dbReference>